<gene>
    <name evidence="7" type="primary">prmC</name>
    <name evidence="7" type="ORF">NCTC11190_01966</name>
</gene>
<dbReference type="GO" id="GO:0003676">
    <property type="term" value="F:nucleic acid binding"/>
    <property type="evidence" value="ECO:0007669"/>
    <property type="project" value="InterPro"/>
</dbReference>
<dbReference type="NCBIfam" id="TIGR00536">
    <property type="entry name" value="hemK_fam"/>
    <property type="match status" value="1"/>
</dbReference>
<evidence type="ECO:0000259" key="6">
    <source>
        <dbReference type="Pfam" id="PF05175"/>
    </source>
</evidence>
<dbReference type="InterPro" id="IPR050320">
    <property type="entry name" value="N5-glutamine_MTase"/>
</dbReference>
<dbReference type="Gene3D" id="3.40.50.150">
    <property type="entry name" value="Vaccinia Virus protein VP39"/>
    <property type="match status" value="1"/>
</dbReference>
<dbReference type="PANTHER" id="PTHR18895">
    <property type="entry name" value="HEMK METHYLTRANSFERASE"/>
    <property type="match status" value="1"/>
</dbReference>
<dbReference type="STRING" id="880526.GCA_000427365_01852"/>
<dbReference type="InterPro" id="IPR029063">
    <property type="entry name" value="SAM-dependent_MTases_sf"/>
</dbReference>
<evidence type="ECO:0000256" key="4">
    <source>
        <dbReference type="ARBA" id="ARBA00022691"/>
    </source>
</evidence>
<protein>
    <recommendedName>
        <fullName evidence="1">peptide chain release factor N(5)-glutamine methyltransferase</fullName>
        <ecNumber evidence="1">2.1.1.297</ecNumber>
    </recommendedName>
</protein>
<proteinExistence type="predicted"/>
<evidence type="ECO:0000313" key="8">
    <source>
        <dbReference type="Proteomes" id="UP000255233"/>
    </source>
</evidence>
<evidence type="ECO:0000256" key="1">
    <source>
        <dbReference type="ARBA" id="ARBA00012771"/>
    </source>
</evidence>
<evidence type="ECO:0000256" key="2">
    <source>
        <dbReference type="ARBA" id="ARBA00022603"/>
    </source>
</evidence>
<evidence type="ECO:0000256" key="5">
    <source>
        <dbReference type="ARBA" id="ARBA00048391"/>
    </source>
</evidence>
<dbReference type="Pfam" id="PF05175">
    <property type="entry name" value="MTS"/>
    <property type="match status" value="1"/>
</dbReference>
<keyword evidence="2 7" id="KW-0489">Methyltransferase</keyword>
<dbReference type="InterPro" id="IPR007848">
    <property type="entry name" value="Small_mtfrase_dom"/>
</dbReference>
<dbReference type="PROSITE" id="PS00092">
    <property type="entry name" value="N6_MTASE"/>
    <property type="match status" value="1"/>
</dbReference>
<dbReference type="EMBL" id="UGVL01000001">
    <property type="protein sequence ID" value="SUE34733.1"/>
    <property type="molecule type" value="Genomic_DNA"/>
</dbReference>
<organism evidence="7 8">
    <name type="scientific">Rikenella microfusus</name>
    <dbReference type="NCBI Taxonomy" id="28139"/>
    <lineage>
        <taxon>Bacteria</taxon>
        <taxon>Pseudomonadati</taxon>
        <taxon>Bacteroidota</taxon>
        <taxon>Bacteroidia</taxon>
        <taxon>Bacteroidales</taxon>
        <taxon>Rikenellaceae</taxon>
        <taxon>Rikenella</taxon>
    </lineage>
</organism>
<dbReference type="PANTHER" id="PTHR18895:SF74">
    <property type="entry name" value="MTRF1L RELEASE FACTOR GLUTAMINE METHYLTRANSFERASE"/>
    <property type="match status" value="1"/>
</dbReference>
<name>A0A379MT72_9BACT</name>
<keyword evidence="4" id="KW-0949">S-adenosyl-L-methionine</keyword>
<dbReference type="NCBIfam" id="TIGR03534">
    <property type="entry name" value="RF_mod_PrmC"/>
    <property type="match status" value="1"/>
</dbReference>
<comment type="catalytic activity">
    <reaction evidence="5">
        <text>L-glutaminyl-[peptide chain release factor] + S-adenosyl-L-methionine = N(5)-methyl-L-glutaminyl-[peptide chain release factor] + S-adenosyl-L-homocysteine + H(+)</text>
        <dbReference type="Rhea" id="RHEA:42896"/>
        <dbReference type="Rhea" id="RHEA-COMP:10271"/>
        <dbReference type="Rhea" id="RHEA-COMP:10272"/>
        <dbReference type="ChEBI" id="CHEBI:15378"/>
        <dbReference type="ChEBI" id="CHEBI:30011"/>
        <dbReference type="ChEBI" id="CHEBI:57856"/>
        <dbReference type="ChEBI" id="CHEBI:59789"/>
        <dbReference type="ChEBI" id="CHEBI:61891"/>
        <dbReference type="EC" id="2.1.1.297"/>
    </reaction>
</comment>
<dbReference type="Proteomes" id="UP000255233">
    <property type="component" value="Unassembled WGS sequence"/>
</dbReference>
<accession>A0A379MT72</accession>
<reference evidence="7 8" key="1">
    <citation type="submission" date="2018-06" db="EMBL/GenBank/DDBJ databases">
        <authorList>
            <consortium name="Pathogen Informatics"/>
            <person name="Doyle S."/>
        </authorList>
    </citation>
    <scope>NUCLEOTIDE SEQUENCE [LARGE SCALE GENOMIC DNA]</scope>
    <source>
        <strain evidence="7 8">NCTC11190</strain>
    </source>
</reference>
<dbReference type="SUPFAM" id="SSF53335">
    <property type="entry name" value="S-adenosyl-L-methionine-dependent methyltransferases"/>
    <property type="match status" value="1"/>
</dbReference>
<keyword evidence="8" id="KW-1185">Reference proteome</keyword>
<keyword evidence="3 7" id="KW-0808">Transferase</keyword>
<dbReference type="GO" id="GO:0102559">
    <property type="term" value="F:peptide chain release factor N(5)-glutamine methyltransferase activity"/>
    <property type="evidence" value="ECO:0007669"/>
    <property type="project" value="UniProtKB-EC"/>
</dbReference>
<sequence>MTLRETYNLSVARLVPLYGEHEAKAVVGRLLEDKYGIGKLERITVGSRPFPHETEWNADLERLEAWEPVQYVTGYEQFCGRIFRLSRDTLIPRGETEQLVRTILDGSPRKRILDIGTGSGAIAVTLAAEWKEARVEAWDISPGALATAAANARRNGVGERIRFAERDVLSYEPETDTEAFDLVVSNPPYVLESERARMRANVTDYEPEGALYVPDDDPLLFYRAIARLPLLGRGGELWFEINERFGTETEELLLSSGYRDVRIMKDIHGRERIVRGVR</sequence>
<dbReference type="InterPro" id="IPR019874">
    <property type="entry name" value="RF_methyltr_PrmC"/>
</dbReference>
<dbReference type="OrthoDB" id="9800643at2"/>
<dbReference type="GO" id="GO:0032259">
    <property type="term" value="P:methylation"/>
    <property type="evidence" value="ECO:0007669"/>
    <property type="project" value="UniProtKB-KW"/>
</dbReference>
<dbReference type="InterPro" id="IPR002052">
    <property type="entry name" value="DNA_methylase_N6_adenine_CS"/>
</dbReference>
<dbReference type="CDD" id="cd02440">
    <property type="entry name" value="AdoMet_MTases"/>
    <property type="match status" value="1"/>
</dbReference>
<dbReference type="EC" id="2.1.1.297" evidence="1"/>
<dbReference type="InterPro" id="IPR004556">
    <property type="entry name" value="HemK-like"/>
</dbReference>
<feature type="domain" description="Methyltransferase small" evidence="6">
    <location>
        <begin position="99"/>
        <end position="193"/>
    </location>
</feature>
<evidence type="ECO:0000256" key="3">
    <source>
        <dbReference type="ARBA" id="ARBA00022679"/>
    </source>
</evidence>
<evidence type="ECO:0000313" key="7">
    <source>
        <dbReference type="EMBL" id="SUE34733.1"/>
    </source>
</evidence>
<dbReference type="AlphaFoldDB" id="A0A379MT72"/>
<dbReference type="RefSeq" id="WP_051214487.1">
    <property type="nucleotide sequence ID" value="NZ_UGVL01000001.1"/>
</dbReference>